<dbReference type="InterPro" id="IPR002716">
    <property type="entry name" value="PIN_dom"/>
</dbReference>
<dbReference type="EMBL" id="SIDB01000002">
    <property type="protein sequence ID" value="KAI3436842.1"/>
    <property type="molecule type" value="Genomic_DNA"/>
</dbReference>
<reference evidence="3" key="1">
    <citation type="journal article" date="2019" name="Plant J.">
        <title>Chlorella vulgaris genome assembly and annotation reveals the molecular basis for metabolic acclimation to high light conditions.</title>
        <authorList>
            <person name="Cecchin M."/>
            <person name="Marcolungo L."/>
            <person name="Rossato M."/>
            <person name="Girolomoni L."/>
            <person name="Cosentino E."/>
            <person name="Cuine S."/>
            <person name="Li-Beisson Y."/>
            <person name="Delledonne M."/>
            <person name="Ballottari M."/>
        </authorList>
    </citation>
    <scope>NUCLEOTIDE SEQUENCE</scope>
    <source>
        <strain evidence="3">211/11P</strain>
    </source>
</reference>
<proteinExistence type="predicted"/>
<evidence type="ECO:0000313" key="3">
    <source>
        <dbReference type="EMBL" id="KAI3436842.1"/>
    </source>
</evidence>
<evidence type="ECO:0000313" key="4">
    <source>
        <dbReference type="Proteomes" id="UP001055712"/>
    </source>
</evidence>
<feature type="compositionally biased region" description="Low complexity" evidence="1">
    <location>
        <begin position="128"/>
        <end position="142"/>
    </location>
</feature>
<accession>A0A9D4TXB3</accession>
<dbReference type="Pfam" id="PF13638">
    <property type="entry name" value="PIN_4"/>
    <property type="match status" value="1"/>
</dbReference>
<feature type="compositionally biased region" description="Basic and acidic residues" evidence="1">
    <location>
        <begin position="64"/>
        <end position="75"/>
    </location>
</feature>
<keyword evidence="4" id="KW-1185">Reference proteome</keyword>
<evidence type="ECO:0000256" key="1">
    <source>
        <dbReference type="SAM" id="MobiDB-lite"/>
    </source>
</evidence>
<evidence type="ECO:0000259" key="2">
    <source>
        <dbReference type="Pfam" id="PF13638"/>
    </source>
</evidence>
<dbReference type="OrthoDB" id="521190at2759"/>
<feature type="region of interest" description="Disordered" evidence="1">
    <location>
        <begin position="1"/>
        <end position="142"/>
    </location>
</feature>
<name>A0A9D4TXB3_CHLVU</name>
<gene>
    <name evidence="3" type="ORF">D9Q98_006252</name>
</gene>
<sequence length="492" mass="51134">MAKRKQTPAPTKKLSAPPSDPSKDAGGAGGSGMAKKKKARAQKAAGGSDKGDGAPAQASKKRKAAPEDPATKDADQAVQPARKKKKKQKAKKKEQPQPQKQQQKAKQKPSKANVQQLRVPAGGGGVLNAGAASSSSQTLSVDSSVLGPGALQPNKAAAAAAGRHKRTFAVQGRRGGKDTASGAVIVTQRRTVAAAAPPAPSRAPRHLEAGKAFFCLDTNALVGGSSDVQRAWAAIQAAGGGSVQLMVPLVRRLAVDDEVYRGHPKRIANQKVDSAILDCLLYFTSLNATVVLCTNDVKFSEHAAQHNVRTITHSELPSAVVKTLQGAGRLQAAATPGDAVPGAPGTVLPVGMQPATQLMAEMQRLADTQLQVALQLRVMAEHFAATQQPPAPAPLQAGGSAVLQAPEPCSQFPPAQSPPLIRPPLPLLMALLMAPLMPPHWNQQPFDGAALRSHSQIFTPLPPPPPPLHLRQQPGLPTTQGGSCLLPPPRVN</sequence>
<comment type="caution">
    <text evidence="3">The sequence shown here is derived from an EMBL/GenBank/DDBJ whole genome shotgun (WGS) entry which is preliminary data.</text>
</comment>
<dbReference type="AlphaFoldDB" id="A0A9D4TXB3"/>
<dbReference type="Proteomes" id="UP001055712">
    <property type="component" value="Unassembled WGS sequence"/>
</dbReference>
<feature type="region of interest" description="Disordered" evidence="1">
    <location>
        <begin position="455"/>
        <end position="492"/>
    </location>
</feature>
<reference evidence="3" key="2">
    <citation type="submission" date="2020-11" db="EMBL/GenBank/DDBJ databases">
        <authorList>
            <person name="Cecchin M."/>
            <person name="Marcolungo L."/>
            <person name="Rossato M."/>
            <person name="Girolomoni L."/>
            <person name="Cosentino E."/>
            <person name="Cuine S."/>
            <person name="Li-Beisson Y."/>
            <person name="Delledonne M."/>
            <person name="Ballottari M."/>
        </authorList>
    </citation>
    <scope>NUCLEOTIDE SEQUENCE</scope>
    <source>
        <strain evidence="3">211/11P</strain>
        <tissue evidence="3">Whole cell</tissue>
    </source>
</reference>
<feature type="domain" description="PIN" evidence="2">
    <location>
        <begin position="269"/>
        <end position="312"/>
    </location>
</feature>
<organism evidence="3 4">
    <name type="scientific">Chlorella vulgaris</name>
    <name type="common">Green alga</name>
    <dbReference type="NCBI Taxonomy" id="3077"/>
    <lineage>
        <taxon>Eukaryota</taxon>
        <taxon>Viridiplantae</taxon>
        <taxon>Chlorophyta</taxon>
        <taxon>core chlorophytes</taxon>
        <taxon>Trebouxiophyceae</taxon>
        <taxon>Chlorellales</taxon>
        <taxon>Chlorellaceae</taxon>
        <taxon>Chlorella clade</taxon>
        <taxon>Chlorella</taxon>
    </lineage>
</organism>
<protein>
    <recommendedName>
        <fullName evidence="2">PIN domain-containing protein</fullName>
    </recommendedName>
</protein>
<feature type="compositionally biased region" description="Basic residues" evidence="1">
    <location>
        <begin position="81"/>
        <end position="92"/>
    </location>
</feature>